<dbReference type="STRING" id="571438.SAMN05192586_10176"/>
<feature type="domain" description="Guanylate kinase-like" evidence="10">
    <location>
        <begin position="5"/>
        <end position="183"/>
    </location>
</feature>
<evidence type="ECO:0000256" key="6">
    <source>
        <dbReference type="ARBA" id="ARBA00022777"/>
    </source>
</evidence>
<dbReference type="Pfam" id="PF00625">
    <property type="entry name" value="Guanylate_kin"/>
    <property type="match status" value="1"/>
</dbReference>
<reference evidence="12" key="1">
    <citation type="submission" date="2016-10" db="EMBL/GenBank/DDBJ databases">
        <authorList>
            <person name="Varghese N."/>
            <person name="Submissions S."/>
        </authorList>
    </citation>
    <scope>NUCLEOTIDE SEQUENCE [LARGE SCALE GENOMIC DNA]</scope>
    <source>
        <strain evidence="12">KHC7</strain>
    </source>
</reference>
<protein>
    <recommendedName>
        <fullName evidence="3 9">Guanylate kinase</fullName>
        <ecNumber evidence="2 9">2.7.4.8</ecNumber>
    </recommendedName>
    <alternativeName>
        <fullName evidence="8 9">GMP kinase</fullName>
    </alternativeName>
</protein>
<keyword evidence="9" id="KW-0963">Cytoplasm</keyword>
<keyword evidence="12" id="KW-1185">Reference proteome</keyword>
<feature type="binding site" evidence="9">
    <location>
        <begin position="12"/>
        <end position="19"/>
    </location>
    <ligand>
        <name>ATP</name>
        <dbReference type="ChEBI" id="CHEBI:30616"/>
    </ligand>
</feature>
<dbReference type="HAMAP" id="MF_00328">
    <property type="entry name" value="Guanylate_kinase"/>
    <property type="match status" value="1"/>
</dbReference>
<sequence length="202" mass="22512">MTRHGIALVLSAPSGAGKTTLIKRLRAEFPGFAYSVSCTTRAPRPGETDGKDYYFLPRETFERRRAENYFAEWAEVHGNLYGTPLEPVKEALRRGTDLIFDIDVQGAAQLKLSLAEALFVFILPPGLDELESRLRGRGQDDEASIQRRLANARSEMAQARWYDALVVNDDLDQAYDRLRAAYLAATLAPARNPGLVEALLAR</sequence>
<evidence type="ECO:0000256" key="7">
    <source>
        <dbReference type="ARBA" id="ARBA00022840"/>
    </source>
</evidence>
<dbReference type="InterPro" id="IPR020590">
    <property type="entry name" value="Guanylate_kinase_CS"/>
</dbReference>
<proteinExistence type="inferred from homology"/>
<comment type="similarity">
    <text evidence="1 9">Belongs to the guanylate kinase family.</text>
</comment>
<dbReference type="RefSeq" id="WP_092152353.1">
    <property type="nucleotide sequence ID" value="NZ_FNBX01000001.1"/>
</dbReference>
<comment type="function">
    <text evidence="9">Essential for recycling GMP and indirectly, cGMP.</text>
</comment>
<dbReference type="EC" id="2.7.4.8" evidence="2 9"/>
<evidence type="ECO:0000256" key="4">
    <source>
        <dbReference type="ARBA" id="ARBA00022679"/>
    </source>
</evidence>
<comment type="subcellular location">
    <subcellularLocation>
        <location evidence="9">Cytoplasm</location>
    </subcellularLocation>
</comment>
<keyword evidence="4 9" id="KW-0808">Transferase</keyword>
<dbReference type="InterPro" id="IPR008145">
    <property type="entry name" value="GK/Ca_channel_bsu"/>
</dbReference>
<dbReference type="Gene3D" id="3.40.50.300">
    <property type="entry name" value="P-loop containing nucleotide triphosphate hydrolases"/>
    <property type="match status" value="1"/>
</dbReference>
<gene>
    <name evidence="9" type="primary">gmk</name>
    <name evidence="11" type="ORF">SAMN05192586_10176</name>
</gene>
<dbReference type="PROSITE" id="PS50052">
    <property type="entry name" value="GUANYLATE_KINASE_2"/>
    <property type="match status" value="1"/>
</dbReference>
<evidence type="ECO:0000256" key="5">
    <source>
        <dbReference type="ARBA" id="ARBA00022741"/>
    </source>
</evidence>
<dbReference type="InterPro" id="IPR008144">
    <property type="entry name" value="Guanylate_kin-like_dom"/>
</dbReference>
<evidence type="ECO:0000313" key="11">
    <source>
        <dbReference type="EMBL" id="SDF05326.1"/>
    </source>
</evidence>
<dbReference type="NCBIfam" id="TIGR03263">
    <property type="entry name" value="guanyl_kin"/>
    <property type="match status" value="1"/>
</dbReference>
<dbReference type="PANTHER" id="PTHR23117:SF13">
    <property type="entry name" value="GUANYLATE KINASE"/>
    <property type="match status" value="1"/>
</dbReference>
<dbReference type="GO" id="GO:0005829">
    <property type="term" value="C:cytosol"/>
    <property type="evidence" value="ECO:0007669"/>
    <property type="project" value="TreeGrafter"/>
</dbReference>
<dbReference type="GO" id="GO:0004385">
    <property type="term" value="F:GMP kinase activity"/>
    <property type="evidence" value="ECO:0007669"/>
    <property type="project" value="UniProtKB-UniRule"/>
</dbReference>
<keyword evidence="7 9" id="KW-0067">ATP-binding</keyword>
<dbReference type="GO" id="GO:0005524">
    <property type="term" value="F:ATP binding"/>
    <property type="evidence" value="ECO:0007669"/>
    <property type="project" value="UniProtKB-UniRule"/>
</dbReference>
<dbReference type="CDD" id="cd00071">
    <property type="entry name" value="GMPK"/>
    <property type="match status" value="1"/>
</dbReference>
<dbReference type="InterPro" id="IPR017665">
    <property type="entry name" value="Guanylate_kinase"/>
</dbReference>
<accession>A0A1G7HYJ2</accession>
<organism evidence="11 12">
    <name type="scientific">Desulfovibrio legallii</name>
    <dbReference type="NCBI Taxonomy" id="571438"/>
    <lineage>
        <taxon>Bacteria</taxon>
        <taxon>Pseudomonadati</taxon>
        <taxon>Thermodesulfobacteriota</taxon>
        <taxon>Desulfovibrionia</taxon>
        <taxon>Desulfovibrionales</taxon>
        <taxon>Desulfovibrionaceae</taxon>
        <taxon>Desulfovibrio</taxon>
    </lineage>
</organism>
<evidence type="ECO:0000256" key="3">
    <source>
        <dbReference type="ARBA" id="ARBA00016296"/>
    </source>
</evidence>
<dbReference type="FunFam" id="3.30.63.10:FF:000002">
    <property type="entry name" value="Guanylate kinase 1"/>
    <property type="match status" value="1"/>
</dbReference>
<evidence type="ECO:0000313" key="12">
    <source>
        <dbReference type="Proteomes" id="UP000199355"/>
    </source>
</evidence>
<evidence type="ECO:0000256" key="8">
    <source>
        <dbReference type="ARBA" id="ARBA00030128"/>
    </source>
</evidence>
<dbReference type="Proteomes" id="UP000199355">
    <property type="component" value="Unassembled WGS sequence"/>
</dbReference>
<dbReference type="EMBL" id="FNBX01000001">
    <property type="protein sequence ID" value="SDF05326.1"/>
    <property type="molecule type" value="Genomic_DNA"/>
</dbReference>
<keyword evidence="5 9" id="KW-0547">Nucleotide-binding</keyword>
<comment type="catalytic activity">
    <reaction evidence="9">
        <text>GMP + ATP = GDP + ADP</text>
        <dbReference type="Rhea" id="RHEA:20780"/>
        <dbReference type="ChEBI" id="CHEBI:30616"/>
        <dbReference type="ChEBI" id="CHEBI:58115"/>
        <dbReference type="ChEBI" id="CHEBI:58189"/>
        <dbReference type="ChEBI" id="CHEBI:456216"/>
        <dbReference type="EC" id="2.7.4.8"/>
    </reaction>
</comment>
<dbReference type="PANTHER" id="PTHR23117">
    <property type="entry name" value="GUANYLATE KINASE-RELATED"/>
    <property type="match status" value="1"/>
</dbReference>
<evidence type="ECO:0000256" key="9">
    <source>
        <dbReference type="HAMAP-Rule" id="MF_00328"/>
    </source>
</evidence>
<dbReference type="InterPro" id="IPR027417">
    <property type="entry name" value="P-loop_NTPase"/>
</dbReference>
<dbReference type="AlphaFoldDB" id="A0A1G7HYJ2"/>
<dbReference type="Gene3D" id="3.30.63.10">
    <property type="entry name" value="Guanylate Kinase phosphate binding domain"/>
    <property type="match status" value="1"/>
</dbReference>
<dbReference type="SUPFAM" id="SSF52540">
    <property type="entry name" value="P-loop containing nucleoside triphosphate hydrolases"/>
    <property type="match status" value="1"/>
</dbReference>
<keyword evidence="6 9" id="KW-0418">Kinase</keyword>
<name>A0A1G7HYJ2_9BACT</name>
<evidence type="ECO:0000259" key="10">
    <source>
        <dbReference type="PROSITE" id="PS50052"/>
    </source>
</evidence>
<evidence type="ECO:0000256" key="1">
    <source>
        <dbReference type="ARBA" id="ARBA00005790"/>
    </source>
</evidence>
<evidence type="ECO:0000256" key="2">
    <source>
        <dbReference type="ARBA" id="ARBA00012961"/>
    </source>
</evidence>
<dbReference type="SMART" id="SM00072">
    <property type="entry name" value="GuKc"/>
    <property type="match status" value="1"/>
</dbReference>
<dbReference type="OrthoDB" id="9808150at2"/>
<dbReference type="PROSITE" id="PS00856">
    <property type="entry name" value="GUANYLATE_KINASE_1"/>
    <property type="match status" value="1"/>
</dbReference>